<dbReference type="Pfam" id="PF14027">
    <property type="entry name" value="Questin_oxidase"/>
    <property type="match status" value="1"/>
</dbReference>
<protein>
    <submittedName>
        <fullName evidence="2">Uncharacterized protein</fullName>
    </submittedName>
</protein>
<dbReference type="InterPro" id="IPR025337">
    <property type="entry name" value="Questin_oxidase-like"/>
</dbReference>
<gene>
    <name evidence="2" type="ORF">SAPINGB_P003330</name>
</gene>
<accession>A0A5E8BNS1</accession>
<keyword evidence="1" id="KW-0560">Oxidoreductase</keyword>
<keyword evidence="3" id="KW-1185">Reference proteome</keyword>
<organism evidence="2 3">
    <name type="scientific">Magnusiomyces paraingens</name>
    <dbReference type="NCBI Taxonomy" id="2606893"/>
    <lineage>
        <taxon>Eukaryota</taxon>
        <taxon>Fungi</taxon>
        <taxon>Dikarya</taxon>
        <taxon>Ascomycota</taxon>
        <taxon>Saccharomycotina</taxon>
        <taxon>Dipodascomycetes</taxon>
        <taxon>Dipodascales</taxon>
        <taxon>Dipodascaceae</taxon>
        <taxon>Magnusiomyces</taxon>
    </lineage>
</organism>
<dbReference type="EMBL" id="CABVLU010000003">
    <property type="protein sequence ID" value="VVT52953.1"/>
    <property type="molecule type" value="Genomic_DNA"/>
</dbReference>
<evidence type="ECO:0000256" key="1">
    <source>
        <dbReference type="ARBA" id="ARBA00023002"/>
    </source>
</evidence>
<evidence type="ECO:0000313" key="3">
    <source>
        <dbReference type="Proteomes" id="UP000398389"/>
    </source>
</evidence>
<name>A0A5E8BNS1_9ASCO</name>
<dbReference type="RefSeq" id="XP_031853939.1">
    <property type="nucleotide sequence ID" value="XM_031998048.1"/>
</dbReference>
<dbReference type="GO" id="GO:0016491">
    <property type="term" value="F:oxidoreductase activity"/>
    <property type="evidence" value="ECO:0007669"/>
    <property type="project" value="UniProtKB-KW"/>
</dbReference>
<dbReference type="OrthoDB" id="10265971at2759"/>
<dbReference type="PANTHER" id="PTHR35870:SF6">
    <property type="entry name" value="MGS207 PROTEIN"/>
    <property type="match status" value="1"/>
</dbReference>
<sequence>MGIRFSVTTDSLGDSFQNFDGIGLKRPADLPFPTSQSRKKLVQLLLANHHNYNVLCSEDRSSQNILSHVLVSLYYLGASPDQLYSSYEMLVENLIEWEEDSPQEVTLEDWHDFIGKKEYSRGFFDFYKEKIQDDDSGNDWKKTAHYFLTEVFDKGKGSEEICLLSGIFGGSINALIHLGYAAEIDSWELASEALTLASTEYCTYGIDKILHKQTFLDMTVAEVFYNPLELLTHVQKDNRFNSIVSIPTIDIGIQTTVDTYQDIIIDYTKSLNITADNIDTVLQELLHMTVLVSFKSYIDYDTKKNHANHISLLVQLLPALHAIIEIGTLVTNIHNHTKNRNKIQRFIEKNQVVVSESCFLTLVKNYWVFFIAVYITVGRPSIGNLPIEVTLSEMKDKQTGFPNEDEIWGEIIALLLEAKHPEKDEKKYDGTVFIMVRSLLFASRYLCGFKLSYFYAKLAWIMATGKTENIP</sequence>
<dbReference type="GeneID" id="43582148"/>
<reference evidence="2 3" key="1">
    <citation type="submission" date="2019-09" db="EMBL/GenBank/DDBJ databases">
        <authorList>
            <person name="Brejova B."/>
        </authorList>
    </citation>
    <scope>NUCLEOTIDE SEQUENCE [LARGE SCALE GENOMIC DNA]</scope>
</reference>
<proteinExistence type="predicted"/>
<dbReference type="Proteomes" id="UP000398389">
    <property type="component" value="Unassembled WGS sequence"/>
</dbReference>
<dbReference type="AlphaFoldDB" id="A0A5E8BNS1"/>
<evidence type="ECO:0000313" key="2">
    <source>
        <dbReference type="EMBL" id="VVT52953.1"/>
    </source>
</evidence>
<dbReference type="PANTHER" id="PTHR35870">
    <property type="entry name" value="PROTEIN, PUTATIVE (AFU_ORTHOLOGUE AFUA_5G03330)-RELATED"/>
    <property type="match status" value="1"/>
</dbReference>